<proteinExistence type="predicted"/>
<dbReference type="PROSITE" id="PS51186">
    <property type="entry name" value="GNAT"/>
    <property type="match status" value="1"/>
</dbReference>
<evidence type="ECO:0000313" key="8">
    <source>
        <dbReference type="Proteomes" id="UP000295525"/>
    </source>
</evidence>
<dbReference type="PANTHER" id="PTHR36449">
    <property type="entry name" value="ACETYLTRANSFERASE-RELATED"/>
    <property type="match status" value="1"/>
</dbReference>
<keyword evidence="1" id="KW-0678">Repressor</keyword>
<dbReference type="InterPro" id="IPR016181">
    <property type="entry name" value="Acyl_CoA_acyltransferase"/>
</dbReference>
<dbReference type="InterPro" id="IPR000182">
    <property type="entry name" value="GNAT_dom"/>
</dbReference>
<keyword evidence="2" id="KW-1277">Toxin-antitoxin system</keyword>
<evidence type="ECO:0000256" key="5">
    <source>
        <dbReference type="ARBA" id="ARBA00049880"/>
    </source>
</evidence>
<name>A0A4R3M7S7_9BURK</name>
<gene>
    <name evidence="7" type="ORF">EDC26_104266</name>
</gene>
<evidence type="ECO:0000259" key="6">
    <source>
        <dbReference type="PROSITE" id="PS51186"/>
    </source>
</evidence>
<evidence type="ECO:0000256" key="2">
    <source>
        <dbReference type="ARBA" id="ARBA00022649"/>
    </source>
</evidence>
<comment type="caution">
    <text evidence="7">The sequence shown here is derived from an EMBL/GenBank/DDBJ whole genome shotgun (WGS) entry which is preliminary data.</text>
</comment>
<dbReference type="Pfam" id="PF13508">
    <property type="entry name" value="Acetyltransf_7"/>
    <property type="match status" value="1"/>
</dbReference>
<dbReference type="Gene3D" id="3.40.630.30">
    <property type="match status" value="1"/>
</dbReference>
<dbReference type="AlphaFoldDB" id="A0A4R3M7S7"/>
<dbReference type="PANTHER" id="PTHR36449:SF1">
    <property type="entry name" value="ACETYLTRANSFERASE"/>
    <property type="match status" value="1"/>
</dbReference>
<keyword evidence="4" id="KW-0012">Acyltransferase</keyword>
<keyword evidence="8" id="KW-1185">Reference proteome</keyword>
<keyword evidence="3 7" id="KW-0808">Transferase</keyword>
<dbReference type="CDD" id="cd04301">
    <property type="entry name" value="NAT_SF"/>
    <property type="match status" value="1"/>
</dbReference>
<dbReference type="OrthoDB" id="9799147at2"/>
<protein>
    <submittedName>
        <fullName evidence="7">Acetyltransferase (GNAT) family protein</fullName>
    </submittedName>
</protein>
<evidence type="ECO:0000256" key="4">
    <source>
        <dbReference type="ARBA" id="ARBA00023315"/>
    </source>
</evidence>
<comment type="catalytic activity">
    <reaction evidence="5">
        <text>glycyl-tRNA(Gly) + acetyl-CoA = N-acetylglycyl-tRNA(Gly) + CoA + H(+)</text>
        <dbReference type="Rhea" id="RHEA:81867"/>
        <dbReference type="Rhea" id="RHEA-COMP:9683"/>
        <dbReference type="Rhea" id="RHEA-COMP:19766"/>
        <dbReference type="ChEBI" id="CHEBI:15378"/>
        <dbReference type="ChEBI" id="CHEBI:57287"/>
        <dbReference type="ChEBI" id="CHEBI:57288"/>
        <dbReference type="ChEBI" id="CHEBI:78522"/>
        <dbReference type="ChEBI" id="CHEBI:232036"/>
    </reaction>
</comment>
<accession>A0A4R3M7S7</accession>
<evidence type="ECO:0000256" key="1">
    <source>
        <dbReference type="ARBA" id="ARBA00022491"/>
    </source>
</evidence>
<dbReference type="SUPFAM" id="SSF55729">
    <property type="entry name" value="Acyl-CoA N-acyltransferases (Nat)"/>
    <property type="match status" value="1"/>
</dbReference>
<dbReference type="EMBL" id="SMAJ01000004">
    <property type="protein sequence ID" value="TCT09106.1"/>
    <property type="molecule type" value="Genomic_DNA"/>
</dbReference>
<evidence type="ECO:0000313" key="7">
    <source>
        <dbReference type="EMBL" id="TCT09106.1"/>
    </source>
</evidence>
<reference evidence="7 8" key="1">
    <citation type="submission" date="2019-03" db="EMBL/GenBank/DDBJ databases">
        <title>Genomic Encyclopedia of Type Strains, Phase IV (KMG-IV): sequencing the most valuable type-strain genomes for metagenomic binning, comparative biology and taxonomic classification.</title>
        <authorList>
            <person name="Goeker M."/>
        </authorList>
    </citation>
    <scope>NUCLEOTIDE SEQUENCE [LARGE SCALE GENOMIC DNA]</scope>
    <source>
        <strain evidence="7 8">DSM 24591</strain>
    </source>
</reference>
<dbReference type="GO" id="GO:0016747">
    <property type="term" value="F:acyltransferase activity, transferring groups other than amino-acyl groups"/>
    <property type="evidence" value="ECO:0007669"/>
    <property type="project" value="InterPro"/>
</dbReference>
<feature type="domain" description="N-acetyltransferase" evidence="6">
    <location>
        <begin position="1"/>
        <end position="164"/>
    </location>
</feature>
<dbReference type="Proteomes" id="UP000295525">
    <property type="component" value="Unassembled WGS sequence"/>
</dbReference>
<dbReference type="RefSeq" id="WP_132581327.1">
    <property type="nucleotide sequence ID" value="NZ_SMAJ01000004.1"/>
</dbReference>
<organism evidence="7 8">
    <name type="scientific">Paralcaligenes ureilyticus</name>
    <dbReference type="NCBI Taxonomy" id="627131"/>
    <lineage>
        <taxon>Bacteria</taxon>
        <taxon>Pseudomonadati</taxon>
        <taxon>Pseudomonadota</taxon>
        <taxon>Betaproteobacteria</taxon>
        <taxon>Burkholderiales</taxon>
        <taxon>Alcaligenaceae</taxon>
        <taxon>Paralcaligenes</taxon>
    </lineage>
</organism>
<evidence type="ECO:0000256" key="3">
    <source>
        <dbReference type="ARBA" id="ARBA00022679"/>
    </source>
</evidence>
<sequence length="165" mass="17844">MISTPEPLAGSHQLADFDSGEPSLDEWLKRRAAKNQANGSSRTYVVCEGQAVIGYYCLAAGAIGHGAVPGALRRNRPDPIPVLVLGRLAIHKDHHQKGIGTALLRDAILRTIQAAEIAGVSALLVHALSEQARRFYRSRGFIESPIKTMTLCLPLATAEQVLREE</sequence>